<organism evidence="1 2">
    <name type="scientific">Ruixingdingia sedimenti</name>
    <dbReference type="NCBI Taxonomy" id="3073604"/>
    <lineage>
        <taxon>Bacteria</taxon>
        <taxon>Pseudomonadati</taxon>
        <taxon>Pseudomonadota</taxon>
        <taxon>Alphaproteobacteria</taxon>
        <taxon>Rhodobacterales</taxon>
        <taxon>Paracoccaceae</taxon>
        <taxon>Ruixingdingia</taxon>
    </lineage>
</organism>
<dbReference type="RefSeq" id="WP_310457343.1">
    <property type="nucleotide sequence ID" value="NZ_JAVKPH010000010.1"/>
</dbReference>
<keyword evidence="2" id="KW-1185">Reference proteome</keyword>
<accession>A0ABU1F918</accession>
<evidence type="ECO:0008006" key="3">
    <source>
        <dbReference type="Google" id="ProtNLM"/>
    </source>
</evidence>
<evidence type="ECO:0000313" key="2">
    <source>
        <dbReference type="Proteomes" id="UP001247754"/>
    </source>
</evidence>
<sequence length="304" mass="30618">MERKRRIILVAAVVAVAAGSGHLMQRSPAAAKPQAIVPLSATAPAEPALPAVTPPAPVLAAVPAETPAEMPVEESALAAAPDCTPALALTPLPAARVALALAAPCRGAERVVIRHAGLAVTGHLSSAGMLAVSLPALQSPAQVSVLFGDGDSAAAAIAVPDLSDFDRFAVQWPGDDAFQLQAYADDADFGAPGHVSALRPGLPSAAGHFVTALGDPTTEAPLLAEVYTFPAGTRAGSPALRLDIEAAVTEATCDREILGETLQLAGGDLVLRELTLAMPGCDAVGDILVLPNPLADLKLAAHEG</sequence>
<protein>
    <recommendedName>
        <fullName evidence="3">Translocase</fullName>
    </recommendedName>
</protein>
<reference evidence="1 2" key="1">
    <citation type="submission" date="2023-09" db="EMBL/GenBank/DDBJ databases">
        <title>Xinfangfangia sedmenti sp. nov., isolated the sedment.</title>
        <authorList>
            <person name="Xu L."/>
        </authorList>
    </citation>
    <scope>NUCLEOTIDE SEQUENCE [LARGE SCALE GENOMIC DNA]</scope>
    <source>
        <strain evidence="1 2">LG-4</strain>
    </source>
</reference>
<dbReference type="EMBL" id="JAVKPH010000010">
    <property type="protein sequence ID" value="MDR5653108.1"/>
    <property type="molecule type" value="Genomic_DNA"/>
</dbReference>
<comment type="caution">
    <text evidence="1">The sequence shown here is derived from an EMBL/GenBank/DDBJ whole genome shotgun (WGS) entry which is preliminary data.</text>
</comment>
<name>A0ABU1F918_9RHOB</name>
<evidence type="ECO:0000313" key="1">
    <source>
        <dbReference type="EMBL" id="MDR5653108.1"/>
    </source>
</evidence>
<proteinExistence type="predicted"/>
<gene>
    <name evidence="1" type="ORF">RGD00_10860</name>
</gene>
<dbReference type="Proteomes" id="UP001247754">
    <property type="component" value="Unassembled WGS sequence"/>
</dbReference>